<dbReference type="GeneID" id="79586349"/>
<proteinExistence type="predicted"/>
<dbReference type="KEGG" id="vg:79586349"/>
<evidence type="ECO:0000313" key="2">
    <source>
        <dbReference type="Proteomes" id="UP000516126"/>
    </source>
</evidence>
<dbReference type="Proteomes" id="UP000516126">
    <property type="component" value="Segment"/>
</dbReference>
<protein>
    <submittedName>
        <fullName evidence="1">Uncharacterized protein</fullName>
    </submittedName>
</protein>
<dbReference type="EMBL" id="MT664984">
    <property type="protein sequence ID" value="QNN97237.1"/>
    <property type="molecule type" value="Genomic_DNA"/>
</dbReference>
<name>A0A7G9UT82_9CAUD</name>
<accession>A0A7G9UT82</accession>
<evidence type="ECO:0000313" key="1">
    <source>
        <dbReference type="EMBL" id="QNN97237.1"/>
    </source>
</evidence>
<organism evidence="1 2">
    <name type="scientific">Xanthomonas phage Xp12</name>
    <dbReference type="NCBI Taxonomy" id="2746072"/>
    <lineage>
        <taxon>Viruses</taxon>
        <taxon>Duplodnaviria</taxon>
        <taxon>Heunggongvirae</taxon>
        <taxon>Uroviricota</taxon>
        <taxon>Caudoviricetes</taxon>
        <taxon>Mesyanzhinovviridae</taxon>
        <taxon>Bradleyvirinae</taxon>
        <taxon>Bosavirus</taxon>
        <taxon>Bosavirus Xp12</taxon>
    </lineage>
</organism>
<keyword evidence="2" id="KW-1185">Reference proteome</keyword>
<reference evidence="1 2" key="1">
    <citation type="submission" date="2020-06" db="EMBL/GenBank/DDBJ databases">
        <authorList>
            <person name="Tamanaha E."/>
            <person name="Walsh S.E."/>
            <person name="Anton B.P."/>
            <person name="Fomenkov A."/>
            <person name="Xu S.-Y."/>
            <person name="Weigele P.R."/>
        </authorList>
    </citation>
    <scope>NUCLEOTIDE SEQUENCE [LARGE SCALE GENOMIC DNA]</scope>
</reference>
<dbReference type="RefSeq" id="YP_010738967.1">
    <property type="nucleotide sequence ID" value="NC_073033.1"/>
</dbReference>
<sequence length="74" mass="8180">MSYEPVPTGRMRLRAQPAAGWARLFGAEPRLVLQVEVDVPDGPPDANGLPQWLATRTWVDARVQHLPIIPLDVA</sequence>